<gene>
    <name evidence="4" type="ORF">CCH79_00014764</name>
</gene>
<evidence type="ECO:0008006" key="6">
    <source>
        <dbReference type="Google" id="ProtNLM"/>
    </source>
</evidence>
<accession>A0A315V9B2</accession>
<feature type="compositionally biased region" description="Polar residues" evidence="3">
    <location>
        <begin position="574"/>
        <end position="597"/>
    </location>
</feature>
<evidence type="ECO:0000256" key="2">
    <source>
        <dbReference type="ARBA" id="ARBA00022884"/>
    </source>
</evidence>
<dbReference type="GO" id="GO:0016973">
    <property type="term" value="P:poly(A)+ mRNA export from nucleus"/>
    <property type="evidence" value="ECO:0007669"/>
    <property type="project" value="TreeGrafter"/>
</dbReference>
<dbReference type="GO" id="GO:0016607">
    <property type="term" value="C:nuclear speck"/>
    <property type="evidence" value="ECO:0007669"/>
    <property type="project" value="TreeGrafter"/>
</dbReference>
<dbReference type="InterPro" id="IPR035979">
    <property type="entry name" value="RBD_domain_sf"/>
</dbReference>
<keyword evidence="2" id="KW-0694">RNA-binding</keyword>
<keyword evidence="1" id="KW-0509">mRNA transport</keyword>
<feature type="compositionally biased region" description="Low complexity" evidence="3">
    <location>
        <begin position="381"/>
        <end position="391"/>
    </location>
</feature>
<dbReference type="STRING" id="33528.ENSGAFP00000025879"/>
<comment type="caution">
    <text evidence="4">The sequence shown here is derived from an EMBL/GenBank/DDBJ whole genome shotgun (WGS) entry which is preliminary data.</text>
</comment>
<reference evidence="4 5" key="1">
    <citation type="journal article" date="2018" name="G3 (Bethesda)">
        <title>A High-Quality Reference Genome for the Invasive Mosquitofish Gambusia affinis Using a Chicago Library.</title>
        <authorList>
            <person name="Hoffberg S.L."/>
            <person name="Troendle N.J."/>
            <person name="Glenn T.C."/>
            <person name="Mahmud O."/>
            <person name="Louha S."/>
            <person name="Chalopin D."/>
            <person name="Bennetzen J.L."/>
            <person name="Mauricio R."/>
        </authorList>
    </citation>
    <scope>NUCLEOTIDE SEQUENCE [LARGE SCALE GENOMIC DNA]</scope>
    <source>
        <strain evidence="4">NE01/NJP1002.9</strain>
        <tissue evidence="4">Muscle</tissue>
    </source>
</reference>
<feature type="compositionally biased region" description="Low complexity" evidence="3">
    <location>
        <begin position="357"/>
        <end position="372"/>
    </location>
</feature>
<dbReference type="AlphaFoldDB" id="A0A315V9B2"/>
<evidence type="ECO:0000313" key="5">
    <source>
        <dbReference type="Proteomes" id="UP000250572"/>
    </source>
</evidence>
<dbReference type="InterPro" id="IPR051229">
    <property type="entry name" value="ALYREF_mRNA_export"/>
</dbReference>
<feature type="region of interest" description="Disordered" evidence="3">
    <location>
        <begin position="524"/>
        <end position="597"/>
    </location>
</feature>
<dbReference type="InterPro" id="IPR012677">
    <property type="entry name" value="Nucleotide-bd_a/b_plait_sf"/>
</dbReference>
<keyword evidence="1" id="KW-0813">Transport</keyword>
<dbReference type="Gene3D" id="3.30.70.330">
    <property type="match status" value="1"/>
</dbReference>
<feature type="region of interest" description="Disordered" evidence="3">
    <location>
        <begin position="347"/>
        <end position="403"/>
    </location>
</feature>
<organism evidence="4 5">
    <name type="scientific">Gambusia affinis</name>
    <name type="common">Western mosquitofish</name>
    <name type="synonym">Heterandria affinis</name>
    <dbReference type="NCBI Taxonomy" id="33528"/>
    <lineage>
        <taxon>Eukaryota</taxon>
        <taxon>Metazoa</taxon>
        <taxon>Chordata</taxon>
        <taxon>Craniata</taxon>
        <taxon>Vertebrata</taxon>
        <taxon>Euteleostomi</taxon>
        <taxon>Actinopterygii</taxon>
        <taxon>Neopterygii</taxon>
        <taxon>Teleostei</taxon>
        <taxon>Neoteleostei</taxon>
        <taxon>Acanthomorphata</taxon>
        <taxon>Ovalentaria</taxon>
        <taxon>Atherinomorphae</taxon>
        <taxon>Cyprinodontiformes</taxon>
        <taxon>Poeciliidae</taxon>
        <taxon>Poeciliinae</taxon>
        <taxon>Gambusia</taxon>
    </lineage>
</organism>
<dbReference type="Proteomes" id="UP000250572">
    <property type="component" value="Unassembled WGS sequence"/>
</dbReference>
<feature type="region of interest" description="Disordered" evidence="3">
    <location>
        <begin position="15"/>
        <end position="34"/>
    </location>
</feature>
<evidence type="ECO:0000256" key="1">
    <source>
        <dbReference type="ARBA" id="ARBA00022816"/>
    </source>
</evidence>
<feature type="region of interest" description="Disordered" evidence="3">
    <location>
        <begin position="305"/>
        <end position="328"/>
    </location>
</feature>
<keyword evidence="5" id="KW-1185">Reference proteome</keyword>
<dbReference type="CDD" id="cd12681">
    <property type="entry name" value="RRM_SKAR"/>
    <property type="match status" value="1"/>
</dbReference>
<proteinExistence type="predicted"/>
<dbReference type="EMBL" id="NHOQ01002686">
    <property type="protein sequence ID" value="PWA15533.1"/>
    <property type="molecule type" value="Genomic_DNA"/>
</dbReference>
<feature type="compositionally biased region" description="Polar residues" evidence="3">
    <location>
        <begin position="548"/>
        <end position="560"/>
    </location>
</feature>
<dbReference type="PANTHER" id="PTHR19965">
    <property type="entry name" value="RNA AND EXPORT FACTOR BINDING PROTEIN"/>
    <property type="match status" value="1"/>
</dbReference>
<feature type="compositionally biased region" description="Polar residues" evidence="3">
    <location>
        <begin position="307"/>
        <end position="325"/>
    </location>
</feature>
<protein>
    <recommendedName>
        <fullName evidence="6">RRM domain-containing protein</fullName>
    </recommendedName>
</protein>
<dbReference type="PANTHER" id="PTHR19965:SF96">
    <property type="entry name" value="POLYMERASE DELTA-INTERACTING PROTEIN 3"/>
    <property type="match status" value="1"/>
</dbReference>
<evidence type="ECO:0000313" key="4">
    <source>
        <dbReference type="EMBL" id="PWA15533.1"/>
    </source>
</evidence>
<evidence type="ECO:0000256" key="3">
    <source>
        <dbReference type="SAM" id="MobiDB-lite"/>
    </source>
</evidence>
<dbReference type="SUPFAM" id="SSF54928">
    <property type="entry name" value="RNA-binding domain, RBD"/>
    <property type="match status" value="1"/>
</dbReference>
<name>A0A315V9B2_GAMAF</name>
<sequence>MADVSLDEVIRRRRINQKPPPNRPVFGRLGTGDGKNFDARQKIGQNDARQRLGGGLGGLGGGGAGFQVKDAREKLVQKDARFKIRGRGGAAAAAGGVQDARQMINSRKQGQSQSQFGSFAQTTLKAAITQQLQSKTAVPQIQIQTGNNLASANARQFTTTIQGLIPHVSATPQLSNSVRVMDARDRLSLKRSIGGTQTQTAAEPPLKITKTIQVRMQKVVFLFFFCLVLINPKSARSSSFNDHRLAFQQRPAVTLGGIRAMTQPAVSNLDSIASKQIKITTANNMLQSRVRRSCSSLNFSMKRFDTSPGSHRSNNHRNPFTQTGPAGSMFSMTAPITKVVKNDAYTAPRPPVPVAPTRPTTSTAAARSSAAALQPVSRTLQQSAAETSTAAPTPPQPAFSPLEGTKITVSNLHPRVSEEDIMVSPSLLFVFPCGLFCLLSSNVLSAALLLVLSKKELFCVCGALKRARLVKVGVAEVVFVRKEDAVSAYRKYNTRCLDGQPMKCNLHIQGTVITSDQPILLRLSDTPGAGSSSGGGGTKKDGLPPSLSRPSGQRASSQPTAEVDPQTILKALFKSTTQSTSTTEAPSSQTTAFRIKI</sequence>
<dbReference type="InterPro" id="IPR034784">
    <property type="entry name" value="PDIP3_RRM"/>
</dbReference>
<dbReference type="GO" id="GO:0003729">
    <property type="term" value="F:mRNA binding"/>
    <property type="evidence" value="ECO:0007669"/>
    <property type="project" value="TreeGrafter"/>
</dbReference>